<dbReference type="EMBL" id="JABDJR010000185">
    <property type="protein sequence ID" value="NNF06091.1"/>
    <property type="molecule type" value="Genomic_DNA"/>
</dbReference>
<evidence type="ECO:0000313" key="1">
    <source>
        <dbReference type="EMBL" id="NNF06091.1"/>
    </source>
</evidence>
<organism evidence="1 2">
    <name type="scientific">Eiseniibacteriota bacterium</name>
    <dbReference type="NCBI Taxonomy" id="2212470"/>
    <lineage>
        <taxon>Bacteria</taxon>
        <taxon>Candidatus Eiseniibacteriota</taxon>
    </lineage>
</organism>
<comment type="caution">
    <text evidence="1">The sequence shown here is derived from an EMBL/GenBank/DDBJ whole genome shotgun (WGS) entry which is preliminary data.</text>
</comment>
<gene>
    <name evidence="1" type="ORF">HKN21_04970</name>
</gene>
<name>A0A7Y2E6G8_UNCEI</name>
<accession>A0A7Y2E6G8</accession>
<feature type="non-terminal residue" evidence="1">
    <location>
        <position position="115"/>
    </location>
</feature>
<sequence length="115" mass="12520">MIVPIVVMPADQISQHDREVLTKINGYINRSFRRSFTLSENLDAAQAQAEGARQGPHDLSGRDAEYYLKCRLHVSQQDHLLTAIAVGAGGTALNVFYNGIKLALIGAGAEELIQT</sequence>
<evidence type="ECO:0000313" key="2">
    <source>
        <dbReference type="Proteomes" id="UP000547674"/>
    </source>
</evidence>
<dbReference type="CDD" id="cd06464">
    <property type="entry name" value="ACD_sHsps-like"/>
    <property type="match status" value="1"/>
</dbReference>
<protein>
    <submittedName>
        <fullName evidence="1">Uncharacterized protein</fullName>
    </submittedName>
</protein>
<dbReference type="AlphaFoldDB" id="A0A7Y2E6G8"/>
<reference evidence="1 2" key="1">
    <citation type="submission" date="2020-03" db="EMBL/GenBank/DDBJ databases">
        <title>Metabolic flexibility allows generalist bacteria to become dominant in a frequently disturbed ecosystem.</title>
        <authorList>
            <person name="Chen Y.-J."/>
            <person name="Leung P.M."/>
            <person name="Bay S.K."/>
            <person name="Hugenholtz P."/>
            <person name="Kessler A.J."/>
            <person name="Shelley G."/>
            <person name="Waite D.W."/>
            <person name="Cook P.L."/>
            <person name="Greening C."/>
        </authorList>
    </citation>
    <scope>NUCLEOTIDE SEQUENCE [LARGE SCALE GENOMIC DNA]</scope>
    <source>
        <strain evidence="1">SS_bin_28</strain>
    </source>
</reference>
<dbReference type="Proteomes" id="UP000547674">
    <property type="component" value="Unassembled WGS sequence"/>
</dbReference>
<proteinExistence type="predicted"/>